<dbReference type="RefSeq" id="WP_377022481.1">
    <property type="nucleotide sequence ID" value="NZ_JBHLTS010000021.1"/>
</dbReference>
<evidence type="ECO:0008006" key="3">
    <source>
        <dbReference type="Google" id="ProtNLM"/>
    </source>
</evidence>
<evidence type="ECO:0000313" key="2">
    <source>
        <dbReference type="Proteomes" id="UP001589828"/>
    </source>
</evidence>
<dbReference type="EMBL" id="JBHLTS010000021">
    <property type="protein sequence ID" value="MFC0514637.1"/>
    <property type="molecule type" value="Genomic_DNA"/>
</dbReference>
<proteinExistence type="predicted"/>
<accession>A0ABV6L5C3</accession>
<dbReference type="SUPFAM" id="SSF49265">
    <property type="entry name" value="Fibronectin type III"/>
    <property type="match status" value="1"/>
</dbReference>
<dbReference type="Proteomes" id="UP001589828">
    <property type="component" value="Unassembled WGS sequence"/>
</dbReference>
<keyword evidence="2" id="KW-1185">Reference proteome</keyword>
<protein>
    <recommendedName>
        <fullName evidence="3">Fibronectin type-III domain-containing protein</fullName>
    </recommendedName>
</protein>
<organism evidence="1 2">
    <name type="scientific">Mucilaginibacter angelicae</name>
    <dbReference type="NCBI Taxonomy" id="869718"/>
    <lineage>
        <taxon>Bacteria</taxon>
        <taxon>Pseudomonadati</taxon>
        <taxon>Bacteroidota</taxon>
        <taxon>Sphingobacteriia</taxon>
        <taxon>Sphingobacteriales</taxon>
        <taxon>Sphingobacteriaceae</taxon>
        <taxon>Mucilaginibacter</taxon>
    </lineage>
</organism>
<dbReference type="InterPro" id="IPR036116">
    <property type="entry name" value="FN3_sf"/>
</dbReference>
<gene>
    <name evidence="1" type="ORF">ACFFGT_10510</name>
</gene>
<sequence>MKKLFTIIPALLVCAACGGKKNTPDPGGNAPPPSMAILKFPDKSAVCTNGTIISDTTSSVVFTWNNAANTDSYTLHLKNLFNGINSVQTTSQTQLSILLRRNTPYSWFIVSGSKNSAVTAESEIWKFYNAGKGTVTYAPFPAEISAPGYGQHITVTSGVVKLSWKGSTVLAGTISDYDVYFGSISNPPAFKKGITTNYLENVSVLRGNTYYWKIITRDILGDTSDSGTYIFTVD</sequence>
<name>A0ABV6L5C3_9SPHI</name>
<comment type="caution">
    <text evidence="1">The sequence shown here is derived from an EMBL/GenBank/DDBJ whole genome shotgun (WGS) entry which is preliminary data.</text>
</comment>
<evidence type="ECO:0000313" key="1">
    <source>
        <dbReference type="EMBL" id="MFC0514637.1"/>
    </source>
</evidence>
<reference evidence="1 2" key="1">
    <citation type="submission" date="2024-09" db="EMBL/GenBank/DDBJ databases">
        <authorList>
            <person name="Sun Q."/>
            <person name="Mori K."/>
        </authorList>
    </citation>
    <scope>NUCLEOTIDE SEQUENCE [LARGE SCALE GENOMIC DNA]</scope>
    <source>
        <strain evidence="1 2">NCAIM B.02415</strain>
    </source>
</reference>